<feature type="transmembrane region" description="Helical" evidence="1">
    <location>
        <begin position="178"/>
        <end position="199"/>
    </location>
</feature>
<feature type="transmembrane region" description="Helical" evidence="1">
    <location>
        <begin position="110"/>
        <end position="130"/>
    </location>
</feature>
<feature type="transmembrane region" description="Helical" evidence="1">
    <location>
        <begin position="7"/>
        <end position="30"/>
    </location>
</feature>
<feature type="transmembrane region" description="Helical" evidence="1">
    <location>
        <begin position="237"/>
        <end position="256"/>
    </location>
</feature>
<organism evidence="3 4">
    <name type="scientific">Actinorhabdospora filicis</name>
    <dbReference type="NCBI Taxonomy" id="1785913"/>
    <lineage>
        <taxon>Bacteria</taxon>
        <taxon>Bacillati</taxon>
        <taxon>Actinomycetota</taxon>
        <taxon>Actinomycetes</taxon>
        <taxon>Micromonosporales</taxon>
        <taxon>Micromonosporaceae</taxon>
        <taxon>Actinorhabdospora</taxon>
    </lineage>
</organism>
<feature type="domain" description="CAAX prenyl protease 2/Lysostaphin resistance protein A-like" evidence="2">
    <location>
        <begin position="120"/>
        <end position="219"/>
    </location>
</feature>
<evidence type="ECO:0000256" key="1">
    <source>
        <dbReference type="SAM" id="Phobius"/>
    </source>
</evidence>
<dbReference type="PANTHER" id="PTHR35797:SF1">
    <property type="entry name" value="PROTEASE"/>
    <property type="match status" value="1"/>
</dbReference>
<dbReference type="EMBL" id="BSTX01000001">
    <property type="protein sequence ID" value="GLZ77111.1"/>
    <property type="molecule type" value="Genomic_DNA"/>
</dbReference>
<evidence type="ECO:0000313" key="3">
    <source>
        <dbReference type="EMBL" id="GLZ77111.1"/>
    </source>
</evidence>
<dbReference type="GO" id="GO:0004175">
    <property type="term" value="F:endopeptidase activity"/>
    <property type="evidence" value="ECO:0007669"/>
    <property type="project" value="UniProtKB-ARBA"/>
</dbReference>
<accession>A0A9W6SM50</accession>
<dbReference type="InterPro" id="IPR042150">
    <property type="entry name" value="MmRce1-like"/>
</dbReference>
<dbReference type="RefSeq" id="WP_285662244.1">
    <property type="nucleotide sequence ID" value="NZ_BSTX01000001.1"/>
</dbReference>
<evidence type="ECO:0000313" key="4">
    <source>
        <dbReference type="Proteomes" id="UP001165079"/>
    </source>
</evidence>
<protein>
    <submittedName>
        <fullName evidence="3">Abortive infection protein</fullName>
    </submittedName>
</protein>
<dbReference type="PANTHER" id="PTHR35797">
    <property type="entry name" value="PROTEASE-RELATED"/>
    <property type="match status" value="1"/>
</dbReference>
<dbReference type="GO" id="GO:0080120">
    <property type="term" value="P:CAAX-box protein maturation"/>
    <property type="evidence" value="ECO:0007669"/>
    <property type="project" value="UniProtKB-ARBA"/>
</dbReference>
<keyword evidence="1" id="KW-0812">Transmembrane</keyword>
<dbReference type="AlphaFoldDB" id="A0A9W6SM50"/>
<dbReference type="InterPro" id="IPR003675">
    <property type="entry name" value="Rce1/LyrA-like_dom"/>
</dbReference>
<evidence type="ECO:0000259" key="2">
    <source>
        <dbReference type="Pfam" id="PF02517"/>
    </source>
</evidence>
<dbReference type="Pfam" id="PF02517">
    <property type="entry name" value="Rce1-like"/>
    <property type="match status" value="1"/>
</dbReference>
<dbReference type="Proteomes" id="UP001165079">
    <property type="component" value="Unassembled WGS sequence"/>
</dbReference>
<name>A0A9W6SM50_9ACTN</name>
<reference evidence="3" key="1">
    <citation type="submission" date="2023-03" db="EMBL/GenBank/DDBJ databases">
        <title>Actinorhabdospora filicis NBRC 111898.</title>
        <authorList>
            <person name="Ichikawa N."/>
            <person name="Sato H."/>
            <person name="Tonouchi N."/>
        </authorList>
    </citation>
    <scope>NUCLEOTIDE SEQUENCE</scope>
    <source>
        <strain evidence="3">NBRC 111898</strain>
    </source>
</reference>
<keyword evidence="4" id="KW-1185">Reference proteome</keyword>
<feature type="transmembrane region" description="Helical" evidence="1">
    <location>
        <begin position="76"/>
        <end position="98"/>
    </location>
</feature>
<feature type="transmembrane region" description="Helical" evidence="1">
    <location>
        <begin position="150"/>
        <end position="166"/>
    </location>
</feature>
<keyword evidence="1" id="KW-0472">Membrane</keyword>
<sequence>MKNGRGLAWFLGLSFIPTWVYFGVAPLYGIDMVNPLAQLPFAFMPAIAAVLVRAFITREGFADAGLRLRLKASWPYYLLAWFVPAAIAAATIGTAWAFGLVDPGQFVPDGGLPLIAGLHLLVVVLMPVFWGEEFGWTSYLRLRLFPDRPVLSTLGTGLIWAVWHWPLAFNGYMVFDSWLIGLAVWTPLMMTQEVMLAWLRMRSGSIWPTSLAHAGNNMILSWLTASVLEDAAGLDNVTVMLVMLVPMTLLSGWIILSGRLRDALTARGSSVSSRPESAAPRR</sequence>
<gene>
    <name evidence="3" type="ORF">Afil01_19180</name>
</gene>
<proteinExistence type="predicted"/>
<comment type="caution">
    <text evidence="3">The sequence shown here is derived from an EMBL/GenBank/DDBJ whole genome shotgun (WGS) entry which is preliminary data.</text>
</comment>
<feature type="transmembrane region" description="Helical" evidence="1">
    <location>
        <begin position="206"/>
        <end position="225"/>
    </location>
</feature>
<feature type="transmembrane region" description="Helical" evidence="1">
    <location>
        <begin position="36"/>
        <end position="56"/>
    </location>
</feature>
<keyword evidence="1" id="KW-1133">Transmembrane helix</keyword>